<sequence length="280" mass="28809">MSDNTGFGSGGTSTVLTVGSPVANNNCNTTSPSKDFCFSTPSTIQQCNGYTFSGYDDAVLPVTITGLIPGGTSVILYPVTTSSYTWVADVKEGTSLLFFVTDSQGRDGGVDNLKTVADSTDASCLNATSPSSTSSTPSQTSSQSNSSGTGSSGPSASSSGPNVGIIAGAAAGGGVLLVLLIMLGICYRRRASRGHLPSPLIQTQDVNQRSQIERFFVLAGAGSALPRARTAAPADETGTNQTTKFIMHPDVEDNPAIPAARRIVELPQYADRQLVARSSP</sequence>
<evidence type="ECO:0000313" key="4">
    <source>
        <dbReference type="Proteomes" id="UP000183567"/>
    </source>
</evidence>
<feature type="region of interest" description="Disordered" evidence="1">
    <location>
        <begin position="124"/>
        <end position="159"/>
    </location>
</feature>
<accession>A0A1J8QCG2</accession>
<dbReference type="AlphaFoldDB" id="A0A1J8QCG2"/>
<evidence type="ECO:0000256" key="1">
    <source>
        <dbReference type="SAM" id="MobiDB-lite"/>
    </source>
</evidence>
<dbReference type="Proteomes" id="UP000183567">
    <property type="component" value="Unassembled WGS sequence"/>
</dbReference>
<gene>
    <name evidence="3" type="ORF">AZE42_06527</name>
</gene>
<name>A0A1J8QCG2_9AGAM</name>
<keyword evidence="2" id="KW-0812">Transmembrane</keyword>
<evidence type="ECO:0000256" key="2">
    <source>
        <dbReference type="SAM" id="Phobius"/>
    </source>
</evidence>
<feature type="compositionally biased region" description="Low complexity" evidence="1">
    <location>
        <begin position="126"/>
        <end position="159"/>
    </location>
</feature>
<evidence type="ECO:0000313" key="3">
    <source>
        <dbReference type="EMBL" id="OJA11297.1"/>
    </source>
</evidence>
<reference evidence="3 4" key="1">
    <citation type="submission" date="2016-03" db="EMBL/GenBank/DDBJ databases">
        <title>Comparative genomics of the ectomycorrhizal sister species Rhizopogon vinicolor and Rhizopogon vesiculosus (Basidiomycota: Boletales) reveals a divergence of the mating type B locus.</title>
        <authorList>
            <person name="Mujic A.B."/>
            <person name="Kuo A."/>
            <person name="Tritt A."/>
            <person name="Lipzen A."/>
            <person name="Chen C."/>
            <person name="Johnson J."/>
            <person name="Sharma A."/>
            <person name="Barry K."/>
            <person name="Grigoriev I.V."/>
            <person name="Spatafora J.W."/>
        </authorList>
    </citation>
    <scope>NUCLEOTIDE SEQUENCE [LARGE SCALE GENOMIC DNA]</scope>
    <source>
        <strain evidence="3 4">AM-OR11-056</strain>
    </source>
</reference>
<proteinExistence type="predicted"/>
<evidence type="ECO:0008006" key="5">
    <source>
        <dbReference type="Google" id="ProtNLM"/>
    </source>
</evidence>
<keyword evidence="4" id="KW-1185">Reference proteome</keyword>
<protein>
    <recommendedName>
        <fullName evidence="5">Mid2 domain-containing protein</fullName>
    </recommendedName>
</protein>
<dbReference type="STRING" id="180088.A0A1J8QCG2"/>
<keyword evidence="2" id="KW-1133">Transmembrane helix</keyword>
<comment type="caution">
    <text evidence="3">The sequence shown here is derived from an EMBL/GenBank/DDBJ whole genome shotgun (WGS) entry which is preliminary data.</text>
</comment>
<dbReference type="OrthoDB" id="2591431at2759"/>
<dbReference type="EMBL" id="LVVM01005121">
    <property type="protein sequence ID" value="OJA11297.1"/>
    <property type="molecule type" value="Genomic_DNA"/>
</dbReference>
<keyword evidence="2" id="KW-0472">Membrane</keyword>
<feature type="transmembrane region" description="Helical" evidence="2">
    <location>
        <begin position="163"/>
        <end position="187"/>
    </location>
</feature>
<organism evidence="3 4">
    <name type="scientific">Rhizopogon vesiculosus</name>
    <dbReference type="NCBI Taxonomy" id="180088"/>
    <lineage>
        <taxon>Eukaryota</taxon>
        <taxon>Fungi</taxon>
        <taxon>Dikarya</taxon>
        <taxon>Basidiomycota</taxon>
        <taxon>Agaricomycotina</taxon>
        <taxon>Agaricomycetes</taxon>
        <taxon>Agaricomycetidae</taxon>
        <taxon>Boletales</taxon>
        <taxon>Suillineae</taxon>
        <taxon>Rhizopogonaceae</taxon>
        <taxon>Rhizopogon</taxon>
    </lineage>
</organism>